<name>A0A976N0Y2_9VIRU</name>
<dbReference type="EMBL" id="OM869537">
    <property type="protein sequence ID" value="UPW41056.1"/>
    <property type="molecule type" value="Genomic_DNA"/>
</dbReference>
<evidence type="ECO:0000313" key="2">
    <source>
        <dbReference type="EMBL" id="UPW41056.1"/>
    </source>
</evidence>
<protein>
    <submittedName>
        <fullName evidence="2">Replication initiator protein</fullName>
    </submittedName>
</protein>
<proteinExistence type="predicted"/>
<dbReference type="Pfam" id="PF23343">
    <property type="entry name" value="REP_ORF2-G2P"/>
    <property type="match status" value="1"/>
</dbReference>
<evidence type="ECO:0000259" key="1">
    <source>
        <dbReference type="Pfam" id="PF23343"/>
    </source>
</evidence>
<sequence length="329" mass="38755">MSCYHPIQAWDYSPDQFDLFSKRVISFSPPASLEDRDKMQRQGRVLQLPCRHCVGCRLAKSREWANRAVMEQLYHDESWFLTLTYDDEHLPPAFPVDPSTGEILSVHATLVKKDLQDFMKRLRKNSGQRIRYFSAGEYGSQTYRPHYHLLLFGLHLDDVQVINHNFAGQAYYISPFIEKCWSFGMHILGPVTWQSSAYVARYTMKKASSGYDKRYYEVAGIEPEFQTMSLKPAIGRQYYDDHPDLFDYDFFNVSTPQGGRKMFPPEYFKKLYALHHPVDAYVKSFYRSRDAEVKEHLKLLFTDKDYYDILKDEERKLFSKLSSLTRDDI</sequence>
<reference evidence="2" key="1">
    <citation type="submission" date="2022-02" db="EMBL/GenBank/DDBJ databases">
        <title>Towards deciphering the DNA virus diversity associated with rodent species in the families Cricetidae and Heteromyidae.</title>
        <authorList>
            <person name="Lund M."/>
            <person name="Larsen B.B."/>
            <person name="Gryseels S."/>
            <person name="Kraberger S."/>
            <person name="Rowsey D.M."/>
            <person name="Steger L."/>
            <person name="Yule K.M."/>
            <person name="Upham N.S."/>
            <person name="Worobey M."/>
            <person name="Van Doorslaer K."/>
            <person name="Varsani A."/>
        </authorList>
    </citation>
    <scope>NUCLEOTIDE SEQUENCE</scope>
    <source>
        <strain evidence="2">UA08Rod_5658</strain>
    </source>
</reference>
<feature type="domain" description="Replication-associated protein ORF2/G2P" evidence="1">
    <location>
        <begin position="79"/>
        <end position="206"/>
    </location>
</feature>
<organism evidence="2">
    <name type="scientific">Sigmofec virus UA08Rod_5658</name>
    <dbReference type="NCBI Taxonomy" id="2929434"/>
    <lineage>
        <taxon>Viruses</taxon>
        <taxon>Monodnaviria</taxon>
        <taxon>Sangervirae</taxon>
        <taxon>Phixviricota</taxon>
        <taxon>Malgrandaviricetes</taxon>
        <taxon>Petitvirales</taxon>
        <taxon>Microviridae</taxon>
    </lineage>
</organism>
<accession>A0A976N0Y2</accession>
<dbReference type="InterPro" id="IPR056906">
    <property type="entry name" value="ORF2/G2P_dom"/>
</dbReference>